<proteinExistence type="predicted"/>
<reference evidence="2" key="1">
    <citation type="journal article" date="2023" name="GigaByte">
        <title>Genome assembly of the bearded iris, Iris pallida Lam.</title>
        <authorList>
            <person name="Bruccoleri R.E."/>
            <person name="Oakeley E.J."/>
            <person name="Faust A.M.E."/>
            <person name="Altorfer M."/>
            <person name="Dessus-Babus S."/>
            <person name="Burckhardt D."/>
            <person name="Oertli M."/>
            <person name="Naumann U."/>
            <person name="Petersen F."/>
            <person name="Wong J."/>
        </authorList>
    </citation>
    <scope>NUCLEOTIDE SEQUENCE</scope>
    <source>
        <strain evidence="2">GSM-AAB239-AS_SAM_17_03QT</strain>
    </source>
</reference>
<organism evidence="2 3">
    <name type="scientific">Iris pallida</name>
    <name type="common">Sweet iris</name>
    <dbReference type="NCBI Taxonomy" id="29817"/>
    <lineage>
        <taxon>Eukaryota</taxon>
        <taxon>Viridiplantae</taxon>
        <taxon>Streptophyta</taxon>
        <taxon>Embryophyta</taxon>
        <taxon>Tracheophyta</taxon>
        <taxon>Spermatophyta</taxon>
        <taxon>Magnoliopsida</taxon>
        <taxon>Liliopsida</taxon>
        <taxon>Asparagales</taxon>
        <taxon>Iridaceae</taxon>
        <taxon>Iridoideae</taxon>
        <taxon>Irideae</taxon>
        <taxon>Iris</taxon>
    </lineage>
</organism>
<evidence type="ECO:0000313" key="3">
    <source>
        <dbReference type="Proteomes" id="UP001140949"/>
    </source>
</evidence>
<gene>
    <name evidence="2" type="ORF">M6B38_301290</name>
</gene>
<dbReference type="Proteomes" id="UP001140949">
    <property type="component" value="Unassembled WGS sequence"/>
</dbReference>
<dbReference type="AlphaFoldDB" id="A0AAX6HNX7"/>
<feature type="compositionally biased region" description="Basic residues" evidence="1">
    <location>
        <begin position="94"/>
        <end position="106"/>
    </location>
</feature>
<accession>A0AAX6HNX7</accession>
<sequence length="200" mass="21499">MPLDANPSTSPSSPDLLSSFLLKPIVNNVDPPNPNSSSSPPFPPHRRLHRRRPDPRPPQVPRPPCRPPPQISRLLLLQPGHRPARGHAGIPVLRKVRRPRLLRPRRQGQPQLRRAQGGRRAGAGGALRVAPREGDPRQQPLVGGDTVRHRAGQEAAVAVALRGAAGVLAGGGGGDLDGARERQRITWQKGKKPGSAEIVV</sequence>
<keyword evidence="3" id="KW-1185">Reference proteome</keyword>
<comment type="caution">
    <text evidence="2">The sequence shown here is derived from an EMBL/GenBank/DDBJ whole genome shotgun (WGS) entry which is preliminary data.</text>
</comment>
<dbReference type="EMBL" id="JANAVB010007600">
    <property type="protein sequence ID" value="KAJ6842433.1"/>
    <property type="molecule type" value="Genomic_DNA"/>
</dbReference>
<feature type="region of interest" description="Disordered" evidence="1">
    <location>
        <begin position="24"/>
        <end position="141"/>
    </location>
</feature>
<protein>
    <submittedName>
        <fullName evidence="2">Uncharacterized protein</fullName>
    </submittedName>
</protein>
<reference evidence="2" key="2">
    <citation type="submission" date="2023-04" db="EMBL/GenBank/DDBJ databases">
        <authorList>
            <person name="Bruccoleri R.E."/>
            <person name="Oakeley E.J."/>
            <person name="Faust A.-M."/>
            <person name="Dessus-Babus S."/>
            <person name="Altorfer M."/>
            <person name="Burckhardt D."/>
            <person name="Oertli M."/>
            <person name="Naumann U."/>
            <person name="Petersen F."/>
            <person name="Wong J."/>
        </authorList>
    </citation>
    <scope>NUCLEOTIDE SEQUENCE</scope>
    <source>
        <strain evidence="2">GSM-AAB239-AS_SAM_17_03QT</strain>
        <tissue evidence="2">Leaf</tissue>
    </source>
</reference>
<evidence type="ECO:0000313" key="2">
    <source>
        <dbReference type="EMBL" id="KAJ6842433.1"/>
    </source>
</evidence>
<feature type="compositionally biased region" description="Basic residues" evidence="1">
    <location>
        <begin position="44"/>
        <end position="53"/>
    </location>
</feature>
<name>A0AAX6HNX7_IRIPA</name>
<feature type="compositionally biased region" description="Pro residues" evidence="1">
    <location>
        <begin position="56"/>
        <end position="70"/>
    </location>
</feature>
<evidence type="ECO:0000256" key="1">
    <source>
        <dbReference type="SAM" id="MobiDB-lite"/>
    </source>
</evidence>